<organism evidence="3">
    <name type="scientific">Planktothricoides sp. SpSt-374</name>
    <dbReference type="NCBI Taxonomy" id="2282167"/>
    <lineage>
        <taxon>Bacteria</taxon>
        <taxon>Bacillati</taxon>
        <taxon>Cyanobacteriota</taxon>
        <taxon>Cyanophyceae</taxon>
        <taxon>Oscillatoriophycideae</taxon>
        <taxon>Oscillatoriales</taxon>
        <taxon>Oscillatoriaceae</taxon>
        <taxon>Planktothricoides</taxon>
    </lineage>
</organism>
<dbReference type="EMBL" id="DSPX01000135">
    <property type="protein sequence ID" value="HGG01676.1"/>
    <property type="molecule type" value="Genomic_DNA"/>
</dbReference>
<reference evidence="3" key="1">
    <citation type="journal article" date="2020" name="mSystems">
        <title>Genome- and Community-Level Interaction Insights into Carbon Utilization and Element Cycling Functions of Hydrothermarchaeota in Hydrothermal Sediment.</title>
        <authorList>
            <person name="Zhou Z."/>
            <person name="Liu Y."/>
            <person name="Xu W."/>
            <person name="Pan J."/>
            <person name="Luo Z.H."/>
            <person name="Li M."/>
        </authorList>
    </citation>
    <scope>NUCLEOTIDE SEQUENCE [LARGE SCALE GENOMIC DNA]</scope>
    <source>
        <strain evidence="3">SpSt-374</strain>
    </source>
</reference>
<protein>
    <recommendedName>
        <fullName evidence="4">DUF5666 domain-containing protein</fullName>
    </recommendedName>
</protein>
<feature type="region of interest" description="Disordered" evidence="1">
    <location>
        <begin position="125"/>
        <end position="147"/>
    </location>
</feature>
<evidence type="ECO:0008006" key="4">
    <source>
        <dbReference type="Google" id="ProtNLM"/>
    </source>
</evidence>
<gene>
    <name evidence="3" type="ORF">ENR15_13750</name>
</gene>
<evidence type="ECO:0000256" key="2">
    <source>
        <dbReference type="SAM" id="SignalP"/>
    </source>
</evidence>
<feature type="signal peptide" evidence="2">
    <location>
        <begin position="1"/>
        <end position="28"/>
    </location>
</feature>
<accession>A0A7C3VSN7</accession>
<sequence>MKGQNMKMAAGVLAGALIALGTAYPSVAEPAAASGEQLVAQNMMRETYRGRVSAINNQIVTLETPNGDTRRLDIPRTTQTRLGIVPGTEIIVFDDDSYAVLQNDGTYAIVDKDGGVRMVETLPTQPTMTQPRTVSQPAPSRPVRALW</sequence>
<dbReference type="AlphaFoldDB" id="A0A7C3VSN7"/>
<evidence type="ECO:0000313" key="3">
    <source>
        <dbReference type="EMBL" id="HGG01676.1"/>
    </source>
</evidence>
<evidence type="ECO:0000256" key="1">
    <source>
        <dbReference type="SAM" id="MobiDB-lite"/>
    </source>
</evidence>
<name>A0A7C3VSN7_9CYAN</name>
<keyword evidence="2" id="KW-0732">Signal</keyword>
<comment type="caution">
    <text evidence="3">The sequence shown here is derived from an EMBL/GenBank/DDBJ whole genome shotgun (WGS) entry which is preliminary data.</text>
</comment>
<feature type="chain" id="PRO_5028264064" description="DUF5666 domain-containing protein" evidence="2">
    <location>
        <begin position="29"/>
        <end position="147"/>
    </location>
</feature>
<feature type="compositionally biased region" description="Polar residues" evidence="1">
    <location>
        <begin position="125"/>
        <end position="138"/>
    </location>
</feature>
<proteinExistence type="predicted"/>